<dbReference type="EMBL" id="MKCS01000001">
    <property type="protein sequence ID" value="OHX12357.1"/>
    <property type="molecule type" value="Genomic_DNA"/>
</dbReference>
<keyword evidence="4" id="KW-1185">Reference proteome</keyword>
<dbReference type="AlphaFoldDB" id="A0A1S1WYH2"/>
<dbReference type="EMBL" id="MKCT01000001">
    <property type="protein sequence ID" value="OHX21559.1"/>
    <property type="molecule type" value="Genomic_DNA"/>
</dbReference>
<evidence type="ECO:0000313" key="4">
    <source>
        <dbReference type="Proteomes" id="UP000180280"/>
    </source>
</evidence>
<organism evidence="1 3">
    <name type="scientific">Chromobacterium sphagni</name>
    <dbReference type="NCBI Taxonomy" id="1903179"/>
    <lineage>
        <taxon>Bacteria</taxon>
        <taxon>Pseudomonadati</taxon>
        <taxon>Pseudomonadota</taxon>
        <taxon>Betaproteobacteria</taxon>
        <taxon>Neisseriales</taxon>
        <taxon>Chromobacteriaceae</taxon>
        <taxon>Chromobacterium</taxon>
    </lineage>
</organism>
<reference evidence="3 4" key="1">
    <citation type="submission" date="2016-09" db="EMBL/GenBank/DDBJ databases">
        <title>Chromobacterium muskegensis sp. nov., an insecticidal bacterium isolated from Sphagnum bogs.</title>
        <authorList>
            <person name="Sparks M.E."/>
            <person name="Blackburn M.B."/>
            <person name="Gundersen-Rindal D.E."/>
            <person name="Mitchell A."/>
            <person name="Farrar R."/>
            <person name="Kuhar D."/>
        </authorList>
    </citation>
    <scope>NUCLEOTIDE SEQUENCE [LARGE SCALE GENOMIC DNA]</scope>
    <source>
        <strain evidence="2 4">14B-1</strain>
        <strain evidence="1 3">37-2</strain>
    </source>
</reference>
<protein>
    <submittedName>
        <fullName evidence="1">Uncharacterized protein</fullName>
    </submittedName>
</protein>
<accession>A0A1S1WYH2</accession>
<proteinExistence type="predicted"/>
<dbReference type="RefSeq" id="WP_071111512.1">
    <property type="nucleotide sequence ID" value="NZ_MKCT01000001.1"/>
</dbReference>
<name>A0A1S1WYH2_9NEIS</name>
<dbReference type="Proteomes" id="UP000180088">
    <property type="component" value="Unassembled WGS sequence"/>
</dbReference>
<evidence type="ECO:0000313" key="1">
    <source>
        <dbReference type="EMBL" id="OHX12357.1"/>
    </source>
</evidence>
<comment type="caution">
    <text evidence="1">The sequence shown here is derived from an EMBL/GenBank/DDBJ whole genome shotgun (WGS) entry which is preliminary data.</text>
</comment>
<evidence type="ECO:0000313" key="2">
    <source>
        <dbReference type="EMBL" id="OHX21559.1"/>
    </source>
</evidence>
<gene>
    <name evidence="2" type="ORF">BI344_03310</name>
    <name evidence="1" type="ORF">BI347_01700</name>
</gene>
<sequence>MQAVDQSSEEADMVVTLGQTGSRSTSVKLKAGIKALAYRENSVASWQGVALSPRLVGQRQGVVLWGRVRPAQWHWQRAFAYDGDFEIRIG</sequence>
<dbReference type="STRING" id="1903179.BI347_01700"/>
<evidence type="ECO:0000313" key="3">
    <source>
        <dbReference type="Proteomes" id="UP000180088"/>
    </source>
</evidence>
<dbReference type="Proteomes" id="UP000180280">
    <property type="component" value="Unassembled WGS sequence"/>
</dbReference>